<evidence type="ECO:0000313" key="8">
    <source>
        <dbReference type="EMBL" id="PWU85242.1"/>
    </source>
</evidence>
<keyword evidence="4 6" id="KW-1133">Transmembrane helix</keyword>
<gene>
    <name evidence="8" type="ORF">C4B63_171g6</name>
</gene>
<comment type="caution">
    <text evidence="8">The sequence shown here is derived from an EMBL/GenBank/DDBJ whole genome shotgun (WGS) entry which is preliminary data.</text>
</comment>
<feature type="domain" description="Cation efflux protein transmembrane" evidence="7">
    <location>
        <begin position="58"/>
        <end position="146"/>
    </location>
</feature>
<dbReference type="InterPro" id="IPR058533">
    <property type="entry name" value="Cation_efflux_TM"/>
</dbReference>
<sequence length="459" mass="50752">MRRRLGNFIAPLTVNSVRAHVVEERSDHHHHDHGHHHRQLESAVKGHHLQQCQIVTVVGGATNVFFSLTKMWVGTRGGSVALVADGFHALVDLLADVISYVTLTLSVKRLPRCRFPFGIGRIETAGAVVVAFTLLLGGLTLLFQSLGECQREFLYRIPGNNNANYPHEHVHHDYSHSDDGEKQPDVVGVQNHHGHSHFQVTQLDEDGRVTILWTMVLVSIVSIIAKEFLFQWTKRVGERAGSRVVVANAYHHRADAWSGAVALVGVGGHCFGMPGIDGLAGLCVSYSICRMGYSLLRSSLLEFFDFQCANEVASVRHALKQYKKTPFVNAFLIRHGHSYALHVTLLVEAEMTASSVVAVASELTALAKQSVAVRDTYATLFIYEKDKEASLHEALEMVRGFHGLEPIKCRWEAKEIITQQSLCGECIEDINTVASAFSVVVIRSEGNSQSSKRNGTCHR</sequence>
<dbReference type="VEuPathDB" id="TriTrypDB:TCDM_11160"/>
<dbReference type="Proteomes" id="UP000246121">
    <property type="component" value="Unassembled WGS sequence"/>
</dbReference>
<dbReference type="VEuPathDB" id="TriTrypDB:ECC02_003226"/>
<protein>
    <submittedName>
        <fullName evidence="8">Putative cation transporter</fullName>
    </submittedName>
</protein>
<dbReference type="VEuPathDB" id="TriTrypDB:TcCLB.503809.140"/>
<evidence type="ECO:0000313" key="9">
    <source>
        <dbReference type="Proteomes" id="UP000246121"/>
    </source>
</evidence>
<evidence type="ECO:0000256" key="2">
    <source>
        <dbReference type="ARBA" id="ARBA00022448"/>
    </source>
</evidence>
<evidence type="ECO:0000256" key="3">
    <source>
        <dbReference type="ARBA" id="ARBA00022692"/>
    </source>
</evidence>
<keyword evidence="2" id="KW-0813">Transport</keyword>
<accession>A0A2V2UQ27</accession>
<comment type="subcellular location">
    <subcellularLocation>
        <location evidence="1">Membrane</location>
        <topology evidence="1">Multi-pass membrane protein</topology>
    </subcellularLocation>
</comment>
<dbReference type="InterPro" id="IPR050291">
    <property type="entry name" value="CDF_Transporter"/>
</dbReference>
<dbReference type="Pfam" id="PF01545">
    <property type="entry name" value="Cation_efflux"/>
    <property type="match status" value="2"/>
</dbReference>
<dbReference type="VEuPathDB" id="TriTrypDB:TcCL_NonESM01661"/>
<reference evidence="8 9" key="1">
    <citation type="journal article" date="2018" name="Microb. Genom.">
        <title>Expanding an expanded genome: long-read sequencing of Trypanosoma cruzi.</title>
        <authorList>
            <person name="Berna L."/>
            <person name="Rodriguez M."/>
            <person name="Chiribao M.L."/>
            <person name="Parodi-Talice A."/>
            <person name="Pita S."/>
            <person name="Rijo G."/>
            <person name="Alvarez-Valin F."/>
            <person name="Robello C."/>
        </authorList>
    </citation>
    <scope>NUCLEOTIDE SEQUENCE [LARGE SCALE GENOMIC DNA]</scope>
    <source>
        <strain evidence="8 9">Dm28c</strain>
    </source>
</reference>
<dbReference type="PANTHER" id="PTHR43840:SF15">
    <property type="entry name" value="MITOCHONDRIAL METAL TRANSPORTER 1-RELATED"/>
    <property type="match status" value="1"/>
</dbReference>
<dbReference type="VEuPathDB" id="TriTrypDB:TcCLB.511355.14"/>
<dbReference type="SUPFAM" id="SSF161111">
    <property type="entry name" value="Cation efflux protein transmembrane domain-like"/>
    <property type="match status" value="1"/>
</dbReference>
<dbReference type="InterPro" id="IPR027469">
    <property type="entry name" value="Cation_efflux_TMD_sf"/>
</dbReference>
<dbReference type="GO" id="GO:0008324">
    <property type="term" value="F:monoatomic cation transmembrane transporter activity"/>
    <property type="evidence" value="ECO:0007669"/>
    <property type="project" value="InterPro"/>
</dbReference>
<organism evidence="8 9">
    <name type="scientific">Trypanosoma cruzi</name>
    <dbReference type="NCBI Taxonomy" id="5693"/>
    <lineage>
        <taxon>Eukaryota</taxon>
        <taxon>Discoba</taxon>
        <taxon>Euglenozoa</taxon>
        <taxon>Kinetoplastea</taxon>
        <taxon>Metakinetoplastina</taxon>
        <taxon>Trypanosomatida</taxon>
        <taxon>Trypanosomatidae</taxon>
        <taxon>Trypanosoma</taxon>
        <taxon>Schizotrypanum</taxon>
    </lineage>
</organism>
<feature type="domain" description="Cation efflux protein transmembrane" evidence="7">
    <location>
        <begin position="205"/>
        <end position="302"/>
    </location>
</feature>
<keyword evidence="5 6" id="KW-0472">Membrane</keyword>
<dbReference type="EMBL" id="PRFA01000171">
    <property type="protein sequence ID" value="PWU85242.1"/>
    <property type="molecule type" value="Genomic_DNA"/>
</dbReference>
<dbReference type="Gene3D" id="1.20.1510.10">
    <property type="entry name" value="Cation efflux protein transmembrane domain"/>
    <property type="match status" value="1"/>
</dbReference>
<dbReference type="VEuPathDB" id="TriTrypDB:C4B63_171g6"/>
<feature type="transmembrane region" description="Helical" evidence="6">
    <location>
        <begin position="124"/>
        <end position="146"/>
    </location>
</feature>
<dbReference type="GO" id="GO:0016020">
    <property type="term" value="C:membrane"/>
    <property type="evidence" value="ECO:0007669"/>
    <property type="project" value="UniProtKB-SubCell"/>
</dbReference>
<evidence type="ECO:0000259" key="7">
    <source>
        <dbReference type="Pfam" id="PF01545"/>
    </source>
</evidence>
<dbReference type="VEuPathDB" id="TriTrypDB:TcG_00104"/>
<dbReference type="VEuPathDB" id="TriTrypDB:Tc_MARK_4675"/>
<dbReference type="PANTHER" id="PTHR43840">
    <property type="entry name" value="MITOCHONDRIAL METAL TRANSPORTER 1-RELATED"/>
    <property type="match status" value="1"/>
</dbReference>
<evidence type="ECO:0000256" key="1">
    <source>
        <dbReference type="ARBA" id="ARBA00004141"/>
    </source>
</evidence>
<evidence type="ECO:0000256" key="6">
    <source>
        <dbReference type="SAM" id="Phobius"/>
    </source>
</evidence>
<proteinExistence type="predicted"/>
<name>A0A2V2UQ27_TRYCR</name>
<dbReference type="VEuPathDB" id="TriTrypDB:BCY84_03682"/>
<dbReference type="AlphaFoldDB" id="A0A2V2UQ27"/>
<evidence type="ECO:0000256" key="5">
    <source>
        <dbReference type="ARBA" id="ARBA00023136"/>
    </source>
</evidence>
<dbReference type="VEuPathDB" id="TriTrypDB:TCSYLVIO_005970"/>
<keyword evidence="3 6" id="KW-0812">Transmembrane</keyword>
<dbReference type="VEuPathDB" id="TriTrypDB:TcBrA4_0086920"/>
<evidence type="ECO:0000256" key="4">
    <source>
        <dbReference type="ARBA" id="ARBA00022989"/>
    </source>
</evidence>
<dbReference type="VEuPathDB" id="TriTrypDB:C3747_2g341"/>